<name>A0A809S9A6_9BACT</name>
<organism evidence="1 2">
    <name type="scientific">Candidatus Nitrosymbiomonas proteolyticus</name>
    <dbReference type="NCBI Taxonomy" id="2608984"/>
    <lineage>
        <taxon>Bacteria</taxon>
        <taxon>Bacillati</taxon>
        <taxon>Armatimonadota</taxon>
        <taxon>Armatimonadota incertae sedis</taxon>
        <taxon>Candidatus Nitrosymbiomonas</taxon>
    </lineage>
</organism>
<reference evidence="1" key="1">
    <citation type="journal article" name="DNA Res.">
        <title>The physiological potential of anammox bacteria as revealed by their core genome structure.</title>
        <authorList>
            <person name="Okubo T."/>
            <person name="Toyoda A."/>
            <person name="Fukuhara K."/>
            <person name="Uchiyama I."/>
            <person name="Harigaya Y."/>
            <person name="Kuroiwa M."/>
            <person name="Suzuki T."/>
            <person name="Murakami Y."/>
            <person name="Suwa Y."/>
            <person name="Takami H."/>
        </authorList>
    </citation>
    <scope>NUCLEOTIDE SEQUENCE</scope>
    <source>
        <strain evidence="1">317325-2</strain>
    </source>
</reference>
<gene>
    <name evidence="1" type="ORF">NPRO_11060</name>
</gene>
<protein>
    <submittedName>
        <fullName evidence="1">Uncharacterized protein</fullName>
    </submittedName>
</protein>
<accession>A0A809S9A6</accession>
<evidence type="ECO:0000313" key="2">
    <source>
        <dbReference type="Proteomes" id="UP000662873"/>
    </source>
</evidence>
<evidence type="ECO:0000313" key="1">
    <source>
        <dbReference type="EMBL" id="BBO23511.1"/>
    </source>
</evidence>
<proteinExistence type="predicted"/>
<dbReference type="KEGG" id="npy:NPRO_11060"/>
<dbReference type="Proteomes" id="UP000662873">
    <property type="component" value="Chromosome"/>
</dbReference>
<sequence length="78" mass="8365">MFRRWVEVESALMGVPGVADASVMKTQGKVLAHVLVEDEGAVSSSLLREAVVSEGDREGETLKIVLVPRAGRSKSREG</sequence>
<dbReference type="EMBL" id="AP021858">
    <property type="protein sequence ID" value="BBO23511.1"/>
    <property type="molecule type" value="Genomic_DNA"/>
</dbReference>
<dbReference type="AlphaFoldDB" id="A0A809S9A6"/>